<feature type="transmembrane region" description="Helical" evidence="1">
    <location>
        <begin position="18"/>
        <end position="39"/>
    </location>
</feature>
<keyword evidence="1" id="KW-0472">Membrane</keyword>
<evidence type="ECO:0000313" key="3">
    <source>
        <dbReference type="Proteomes" id="UP000612362"/>
    </source>
</evidence>
<evidence type="ECO:0000256" key="1">
    <source>
        <dbReference type="SAM" id="Phobius"/>
    </source>
</evidence>
<sequence length="92" mass="10184">MAQKIGRADIFKDICLHVLLHLVAMTLADPAAAITPAAFRIPAMMMIMIPTMLMTIRPIMLIIIMATMVLILAISLGAHDLFQFVFGELKNF</sequence>
<dbReference type="EMBL" id="BNJF01000001">
    <property type="protein sequence ID" value="GHO42174.1"/>
    <property type="molecule type" value="Genomic_DNA"/>
</dbReference>
<comment type="caution">
    <text evidence="2">The sequence shown here is derived from an EMBL/GenBank/DDBJ whole genome shotgun (WGS) entry which is preliminary data.</text>
</comment>
<proteinExistence type="predicted"/>
<gene>
    <name evidence="2" type="ORF">KSX_03370</name>
</gene>
<organism evidence="2 3">
    <name type="scientific">Ktedonospora formicarum</name>
    <dbReference type="NCBI Taxonomy" id="2778364"/>
    <lineage>
        <taxon>Bacteria</taxon>
        <taxon>Bacillati</taxon>
        <taxon>Chloroflexota</taxon>
        <taxon>Ktedonobacteria</taxon>
        <taxon>Ktedonobacterales</taxon>
        <taxon>Ktedonobacteraceae</taxon>
        <taxon>Ktedonospora</taxon>
    </lineage>
</organism>
<keyword evidence="1" id="KW-0812">Transmembrane</keyword>
<dbReference type="Proteomes" id="UP000612362">
    <property type="component" value="Unassembled WGS sequence"/>
</dbReference>
<feature type="transmembrane region" description="Helical" evidence="1">
    <location>
        <begin position="59"/>
        <end position="78"/>
    </location>
</feature>
<protein>
    <submittedName>
        <fullName evidence="2">Uncharacterized protein</fullName>
    </submittedName>
</protein>
<dbReference type="AlphaFoldDB" id="A0A8J3HZK8"/>
<accession>A0A8J3HZK8</accession>
<name>A0A8J3HZK8_9CHLR</name>
<keyword evidence="3" id="KW-1185">Reference proteome</keyword>
<keyword evidence="1" id="KW-1133">Transmembrane helix</keyword>
<evidence type="ECO:0000313" key="2">
    <source>
        <dbReference type="EMBL" id="GHO42174.1"/>
    </source>
</evidence>
<reference evidence="2" key="1">
    <citation type="submission" date="2020-10" db="EMBL/GenBank/DDBJ databases">
        <title>Taxonomic study of unclassified bacteria belonging to the class Ktedonobacteria.</title>
        <authorList>
            <person name="Yabe S."/>
            <person name="Wang C.M."/>
            <person name="Zheng Y."/>
            <person name="Sakai Y."/>
            <person name="Cavaletti L."/>
            <person name="Monciardini P."/>
            <person name="Donadio S."/>
        </authorList>
    </citation>
    <scope>NUCLEOTIDE SEQUENCE</scope>
    <source>
        <strain evidence="2">SOSP1-1</strain>
    </source>
</reference>